<dbReference type="KEGG" id="paa:Paes_2361"/>
<dbReference type="GO" id="GO:0016829">
    <property type="term" value="F:lyase activity"/>
    <property type="evidence" value="ECO:0007669"/>
    <property type="project" value="UniProtKB-KW"/>
</dbReference>
<organism evidence="9 10">
    <name type="scientific">Prosthecochloris aestuarii (strain DSM 271 / SK 413)</name>
    <dbReference type="NCBI Taxonomy" id="290512"/>
    <lineage>
        <taxon>Bacteria</taxon>
        <taxon>Pseudomonadati</taxon>
        <taxon>Chlorobiota</taxon>
        <taxon>Chlorobiia</taxon>
        <taxon>Chlorobiales</taxon>
        <taxon>Chlorobiaceae</taxon>
        <taxon>Prosthecochloris</taxon>
    </lineage>
</organism>
<dbReference type="GO" id="GO:0008233">
    <property type="term" value="F:peptidase activity"/>
    <property type="evidence" value="ECO:0007669"/>
    <property type="project" value="UniProtKB-KW"/>
</dbReference>
<dbReference type="EC" id="3.4.-.-" evidence="8"/>
<dbReference type="GO" id="GO:0106300">
    <property type="term" value="P:protein-DNA covalent cross-linking repair"/>
    <property type="evidence" value="ECO:0007669"/>
    <property type="project" value="InterPro"/>
</dbReference>
<gene>
    <name evidence="9" type="ordered locus">Paes_2361</name>
</gene>
<sequence length="226" mass="25207">MCGRYVLFISLKDLARIFRVTQLSFEFSASYNIAPTQTVPIVTGGAERSLVPARWGFVPSWAEDMSIGQRMINARSETVAEKPAFRKAFHSHRCIVPANGFYEWKQVGRSKQPVYIHLRSDRVMAMAGIFNTWTSPDGVRLVTFAVITTPSNDLVKPIHNRMPAILHEGDYEMWLDPGTSAEKHLAGLLQSLPSDELDAYEVSTRVNIPANDSSDNIQPLQTGLGL</sequence>
<keyword evidence="6" id="KW-0238">DNA-binding</keyword>
<evidence type="ECO:0000256" key="5">
    <source>
        <dbReference type="ARBA" id="ARBA00023124"/>
    </source>
</evidence>
<proteinExistence type="inferred from homology"/>
<evidence type="ECO:0000313" key="10">
    <source>
        <dbReference type="Proteomes" id="UP000002725"/>
    </source>
</evidence>
<evidence type="ECO:0000256" key="1">
    <source>
        <dbReference type="ARBA" id="ARBA00008136"/>
    </source>
</evidence>
<evidence type="ECO:0000313" key="9">
    <source>
        <dbReference type="EMBL" id="ACF47352.1"/>
    </source>
</evidence>
<evidence type="ECO:0000256" key="6">
    <source>
        <dbReference type="ARBA" id="ARBA00023125"/>
    </source>
</evidence>
<dbReference type="Pfam" id="PF02586">
    <property type="entry name" value="SRAP"/>
    <property type="match status" value="1"/>
</dbReference>
<geneLocation type="plasmid" evidence="9 10">
    <name>pPAES01</name>
</geneLocation>
<comment type="similarity">
    <text evidence="1 8">Belongs to the SOS response-associated peptidase family.</text>
</comment>
<keyword evidence="7" id="KW-0456">Lyase</keyword>
<dbReference type="InterPro" id="IPR036590">
    <property type="entry name" value="SRAP-like"/>
</dbReference>
<evidence type="ECO:0000256" key="3">
    <source>
        <dbReference type="ARBA" id="ARBA00022763"/>
    </source>
</evidence>
<keyword evidence="10" id="KW-1185">Reference proteome</keyword>
<dbReference type="eggNOG" id="COG2135">
    <property type="taxonomic scope" value="Bacteria"/>
</dbReference>
<dbReference type="InterPro" id="IPR003738">
    <property type="entry name" value="SRAP"/>
</dbReference>
<reference evidence="9" key="1">
    <citation type="submission" date="2008-06" db="EMBL/GenBank/DDBJ databases">
        <title>Complete sequence of plasmid of Prosthecochloris aestuarii DSM 271.</title>
        <authorList>
            <consortium name="US DOE Joint Genome Institute"/>
            <person name="Lucas S."/>
            <person name="Copeland A."/>
            <person name="Lapidus A."/>
            <person name="Glavina del Rio T."/>
            <person name="Dalin E."/>
            <person name="Tice H."/>
            <person name="Bruce D."/>
            <person name="Goodwin L."/>
            <person name="Pitluck S."/>
            <person name="Schmutz J."/>
            <person name="Larimer F."/>
            <person name="Land M."/>
            <person name="Hauser L."/>
            <person name="Kyrpides N."/>
            <person name="Anderson I."/>
            <person name="Liu Z."/>
            <person name="Li T."/>
            <person name="Zhao F."/>
            <person name="Overmann J."/>
            <person name="Bryant D.A."/>
            <person name="Richardson P."/>
        </authorList>
    </citation>
    <scope>NUCLEOTIDE SEQUENCE [LARGE SCALE GENOMIC DNA]</scope>
    <source>
        <strain evidence="9">DSM 271</strain>
        <plasmid evidence="9">pPAES01</plasmid>
    </source>
</reference>
<dbReference type="SUPFAM" id="SSF143081">
    <property type="entry name" value="BB1717-like"/>
    <property type="match status" value="1"/>
</dbReference>
<keyword evidence="5" id="KW-0190">Covalent protein-DNA linkage</keyword>
<protein>
    <recommendedName>
        <fullName evidence="8">Abasic site processing protein</fullName>
        <ecNumber evidence="8">3.4.-.-</ecNumber>
    </recommendedName>
</protein>
<keyword evidence="3" id="KW-0227">DNA damage</keyword>
<evidence type="ECO:0000256" key="4">
    <source>
        <dbReference type="ARBA" id="ARBA00022801"/>
    </source>
</evidence>
<dbReference type="Proteomes" id="UP000002725">
    <property type="component" value="Plasmid pPAES01"/>
</dbReference>
<accession>B4S9M5</accession>
<dbReference type="GO" id="GO:0006508">
    <property type="term" value="P:proteolysis"/>
    <property type="evidence" value="ECO:0007669"/>
    <property type="project" value="UniProtKB-KW"/>
</dbReference>
<dbReference type="PANTHER" id="PTHR13604">
    <property type="entry name" value="DC12-RELATED"/>
    <property type="match status" value="1"/>
</dbReference>
<name>B4S9M5_PROA2</name>
<dbReference type="AlphaFoldDB" id="B4S9M5"/>
<dbReference type="Gene3D" id="3.90.1680.10">
    <property type="entry name" value="SOS response associated peptidase-like"/>
    <property type="match status" value="1"/>
</dbReference>
<evidence type="ECO:0000256" key="8">
    <source>
        <dbReference type="RuleBase" id="RU364100"/>
    </source>
</evidence>
<dbReference type="RefSeq" id="WP_012509557.1">
    <property type="nucleotide sequence ID" value="NC_011061.1"/>
</dbReference>
<dbReference type="HOGENOM" id="CLU_035990_6_2_10"/>
<keyword evidence="9" id="KW-0614">Plasmid</keyword>
<evidence type="ECO:0000256" key="7">
    <source>
        <dbReference type="ARBA" id="ARBA00023239"/>
    </source>
</evidence>
<keyword evidence="4 8" id="KW-0378">Hydrolase</keyword>
<dbReference type="PANTHER" id="PTHR13604:SF0">
    <property type="entry name" value="ABASIC SITE PROCESSING PROTEIN HMCES"/>
    <property type="match status" value="1"/>
</dbReference>
<dbReference type="EMBL" id="CP001109">
    <property type="protein sequence ID" value="ACF47352.1"/>
    <property type="molecule type" value="Genomic_DNA"/>
</dbReference>
<dbReference type="GO" id="GO:0003697">
    <property type="term" value="F:single-stranded DNA binding"/>
    <property type="evidence" value="ECO:0007669"/>
    <property type="project" value="InterPro"/>
</dbReference>
<evidence type="ECO:0000256" key="2">
    <source>
        <dbReference type="ARBA" id="ARBA00022670"/>
    </source>
</evidence>
<keyword evidence="2 8" id="KW-0645">Protease</keyword>